<feature type="compositionally biased region" description="Acidic residues" evidence="1">
    <location>
        <begin position="200"/>
        <end position="212"/>
    </location>
</feature>
<reference evidence="2" key="1">
    <citation type="journal article" date="2020" name="Stud. Mycol.">
        <title>101 Dothideomycetes genomes: a test case for predicting lifestyles and emergence of pathogens.</title>
        <authorList>
            <person name="Haridas S."/>
            <person name="Albert R."/>
            <person name="Binder M."/>
            <person name="Bloem J."/>
            <person name="Labutti K."/>
            <person name="Salamov A."/>
            <person name="Andreopoulos B."/>
            <person name="Baker S."/>
            <person name="Barry K."/>
            <person name="Bills G."/>
            <person name="Bluhm B."/>
            <person name="Cannon C."/>
            <person name="Castanera R."/>
            <person name="Culley D."/>
            <person name="Daum C."/>
            <person name="Ezra D."/>
            <person name="Gonzalez J."/>
            <person name="Henrissat B."/>
            <person name="Kuo A."/>
            <person name="Liang C."/>
            <person name="Lipzen A."/>
            <person name="Lutzoni F."/>
            <person name="Magnuson J."/>
            <person name="Mondo S."/>
            <person name="Nolan M."/>
            <person name="Ohm R."/>
            <person name="Pangilinan J."/>
            <person name="Park H.-J."/>
            <person name="Ramirez L."/>
            <person name="Alfaro M."/>
            <person name="Sun H."/>
            <person name="Tritt A."/>
            <person name="Yoshinaga Y."/>
            <person name="Zwiers L.-H."/>
            <person name="Turgeon B."/>
            <person name="Goodwin S."/>
            <person name="Spatafora J."/>
            <person name="Crous P."/>
            <person name="Grigoriev I."/>
        </authorList>
    </citation>
    <scope>NUCLEOTIDE SEQUENCE</scope>
    <source>
        <strain evidence="2">SCOH1-5</strain>
    </source>
</reference>
<proteinExistence type="predicted"/>
<feature type="compositionally biased region" description="Polar residues" evidence="1">
    <location>
        <begin position="185"/>
        <end position="199"/>
    </location>
</feature>
<evidence type="ECO:0000256" key="1">
    <source>
        <dbReference type="SAM" id="MobiDB-lite"/>
    </source>
</evidence>
<dbReference type="AlphaFoldDB" id="A0A6A6FNU4"/>
<dbReference type="Proteomes" id="UP000799539">
    <property type="component" value="Unassembled WGS sequence"/>
</dbReference>
<keyword evidence="3" id="KW-1185">Reference proteome</keyword>
<accession>A0A6A6FNU4</accession>
<evidence type="ECO:0000313" key="3">
    <source>
        <dbReference type="Proteomes" id="UP000799539"/>
    </source>
</evidence>
<name>A0A6A6FNU4_9PEZI</name>
<protein>
    <submittedName>
        <fullName evidence="2">Uncharacterized protein</fullName>
    </submittedName>
</protein>
<evidence type="ECO:0000313" key="2">
    <source>
        <dbReference type="EMBL" id="KAF2215083.1"/>
    </source>
</evidence>
<gene>
    <name evidence="2" type="ORF">CERZMDRAFT_105022</name>
</gene>
<feature type="region of interest" description="Disordered" evidence="1">
    <location>
        <begin position="175"/>
        <end position="221"/>
    </location>
</feature>
<dbReference type="OrthoDB" id="3650640at2759"/>
<sequence length="221" mass="23262">MKYIRGAFAALAASGAYAQSAIPVGSSPVPQGNTVTVSVPVNSPAPSPNPKLPPLLGRAVIPQCPADVVGCGQNVTEIISDHPTTSYVTSFSTQTVSQTVTETNVIVTVSITTKYNTTEGVCSTRIHVPHPVPKIITVTQNVTSTQWWLEKETTVRTDVITVNATSTDACIIPEKTPIGSPRRGATTTIAAPPSGASSVSEEENEDDDDDADDNTRFNQEI</sequence>
<dbReference type="EMBL" id="ML992666">
    <property type="protein sequence ID" value="KAF2215083.1"/>
    <property type="molecule type" value="Genomic_DNA"/>
</dbReference>
<organism evidence="2 3">
    <name type="scientific">Cercospora zeae-maydis SCOH1-5</name>
    <dbReference type="NCBI Taxonomy" id="717836"/>
    <lineage>
        <taxon>Eukaryota</taxon>
        <taxon>Fungi</taxon>
        <taxon>Dikarya</taxon>
        <taxon>Ascomycota</taxon>
        <taxon>Pezizomycotina</taxon>
        <taxon>Dothideomycetes</taxon>
        <taxon>Dothideomycetidae</taxon>
        <taxon>Mycosphaerellales</taxon>
        <taxon>Mycosphaerellaceae</taxon>
        <taxon>Cercospora</taxon>
    </lineage>
</organism>